<dbReference type="VEuPathDB" id="TriTrypDB:TEOVI_000575900"/>
<dbReference type="GeneID" id="92379698"/>
<evidence type="ECO:0000256" key="1">
    <source>
        <dbReference type="ARBA" id="ARBA00006290"/>
    </source>
</evidence>
<dbReference type="RefSeq" id="XP_067078000.1">
    <property type="nucleotide sequence ID" value="XM_067221899.1"/>
</dbReference>
<dbReference type="Pfam" id="PF10152">
    <property type="entry name" value="CCDC53"/>
    <property type="match status" value="1"/>
</dbReference>
<dbReference type="GO" id="GO:0071203">
    <property type="term" value="C:WASH complex"/>
    <property type="evidence" value="ECO:0007669"/>
    <property type="project" value="InterPro"/>
</dbReference>
<dbReference type="PANTHER" id="PTHR13015">
    <property type="entry name" value="PROTEIN AD-016-RELATED"/>
    <property type="match status" value="1"/>
</dbReference>
<evidence type="ECO:0000256" key="2">
    <source>
        <dbReference type="SAM" id="MobiDB-lite"/>
    </source>
</evidence>
<comment type="caution">
    <text evidence="3">The sequence shown here is derived from an EMBL/GenBank/DDBJ whole genome shotgun (WGS) entry which is preliminary data.</text>
</comment>
<name>A0A1G4I415_TRYEQ</name>
<dbReference type="EMBL" id="CZPT02000571">
    <property type="protein sequence ID" value="SCU66568.1"/>
    <property type="molecule type" value="Genomic_DNA"/>
</dbReference>
<dbReference type="AlphaFoldDB" id="A0A1G4I415"/>
<protein>
    <submittedName>
        <fullName evidence="3">Predicted coiled-coil domain-containing protein (DUF2360), putative</fullName>
    </submittedName>
</protein>
<evidence type="ECO:0000313" key="3">
    <source>
        <dbReference type="EMBL" id="SCU66568.1"/>
    </source>
</evidence>
<feature type="region of interest" description="Disordered" evidence="2">
    <location>
        <begin position="210"/>
        <end position="239"/>
    </location>
</feature>
<comment type="similarity">
    <text evidence="1">Belongs to the CCDC53 family.</text>
</comment>
<gene>
    <name evidence="3" type="ORF">TEOVI_000575900</name>
</gene>
<dbReference type="InterPro" id="IPR019309">
    <property type="entry name" value="WASHC3"/>
</dbReference>
<keyword evidence="4" id="KW-1185">Reference proteome</keyword>
<dbReference type="PANTHER" id="PTHR13015:SF0">
    <property type="entry name" value="WASH COMPLEX SUBUNIT 3"/>
    <property type="match status" value="1"/>
</dbReference>
<feature type="compositionally biased region" description="Pro residues" evidence="2">
    <location>
        <begin position="119"/>
        <end position="170"/>
    </location>
</feature>
<accession>A0A1G4I415</accession>
<organism evidence="3 4">
    <name type="scientific">Trypanosoma equiperdum</name>
    <dbReference type="NCBI Taxonomy" id="5694"/>
    <lineage>
        <taxon>Eukaryota</taxon>
        <taxon>Discoba</taxon>
        <taxon>Euglenozoa</taxon>
        <taxon>Kinetoplastea</taxon>
        <taxon>Metakinetoplastina</taxon>
        <taxon>Trypanosomatida</taxon>
        <taxon>Trypanosomatidae</taxon>
        <taxon>Trypanosoma</taxon>
    </lineage>
</organism>
<dbReference type="GO" id="GO:0006887">
    <property type="term" value="P:exocytosis"/>
    <property type="evidence" value="ECO:0007669"/>
    <property type="project" value="TreeGrafter"/>
</dbReference>
<feature type="region of interest" description="Disordered" evidence="2">
    <location>
        <begin position="97"/>
        <end position="170"/>
    </location>
</feature>
<proteinExistence type="inferred from homology"/>
<reference evidence="3" key="1">
    <citation type="submission" date="2016-09" db="EMBL/GenBank/DDBJ databases">
        <authorList>
            <person name="Hebert L."/>
            <person name="Moumen B."/>
        </authorList>
    </citation>
    <scope>NUCLEOTIDE SEQUENCE [LARGE SCALE GENOMIC DNA]</scope>
    <source>
        <strain evidence="3">OVI</strain>
    </source>
</reference>
<dbReference type="GO" id="GO:0030041">
    <property type="term" value="P:actin filament polymerization"/>
    <property type="evidence" value="ECO:0007669"/>
    <property type="project" value="TreeGrafter"/>
</dbReference>
<dbReference type="Proteomes" id="UP000195570">
    <property type="component" value="Unassembled WGS sequence"/>
</dbReference>
<sequence>MAGGATSPAVRAQQMMKTADLVNKFVISTAQFLNRFAAYCESKLLETNRSLQRLETLTLLLEAKIASVDDELKETQPQTVEGQTTVKALGDNVARLMIPDRQVPPPMPGLSPEGGQRRLPPPPPSHQNRKGPPPPPGSATPAVKAPPPPPVPLPPLMPGPPPPGALPVQPPPMPLMGGVPMRSHPRLAGYYQMLALRVPAEVIKEKMRSDGYQPEWLDTPDAVSPSALPSRKRDMYDSD</sequence>
<evidence type="ECO:0000313" key="4">
    <source>
        <dbReference type="Proteomes" id="UP000195570"/>
    </source>
</evidence>